<dbReference type="Proteomes" id="UP000019443">
    <property type="component" value="Chromosome"/>
</dbReference>
<keyword evidence="2" id="KW-1185">Reference proteome</keyword>
<sequence>MFQNGHWRERSRLMFDLLLSLPGSNLLCANLCHTCRPNEKAIKKVEGQIFERFCLFPGIGIHVVRGVVAINCDNISQFDDVIL</sequence>
<dbReference type="KEGG" id="rhl:LPU83_1950"/>
<gene>
    <name evidence="1" type="ORF">LPU83_1950</name>
</gene>
<proteinExistence type="predicted"/>
<organism evidence="1 2">
    <name type="scientific">Rhizobium favelukesii</name>
    <dbReference type="NCBI Taxonomy" id="348824"/>
    <lineage>
        <taxon>Bacteria</taxon>
        <taxon>Pseudomonadati</taxon>
        <taxon>Pseudomonadota</taxon>
        <taxon>Alphaproteobacteria</taxon>
        <taxon>Hyphomicrobiales</taxon>
        <taxon>Rhizobiaceae</taxon>
        <taxon>Rhizobium/Agrobacterium group</taxon>
        <taxon>Rhizobium</taxon>
    </lineage>
</organism>
<accession>W6R9L0</accession>
<evidence type="ECO:0000313" key="1">
    <source>
        <dbReference type="EMBL" id="CDM57609.1"/>
    </source>
</evidence>
<protein>
    <submittedName>
        <fullName evidence="1">Uncharacterized protein</fullName>
    </submittedName>
</protein>
<name>W6R9L0_9HYPH</name>
<dbReference type="HOGENOM" id="CLU_2540263_0_0_5"/>
<dbReference type="AlphaFoldDB" id="W6R9L0"/>
<evidence type="ECO:0000313" key="2">
    <source>
        <dbReference type="Proteomes" id="UP000019443"/>
    </source>
</evidence>
<dbReference type="EMBL" id="HG916852">
    <property type="protein sequence ID" value="CDM57609.1"/>
    <property type="molecule type" value="Genomic_DNA"/>
</dbReference>
<reference evidence="1" key="1">
    <citation type="submission" date="2013-11" db="EMBL/GenBank/DDBJ databases">
        <title>Draft genome sequence of the broad-host-range Rhizobium sp. LPU83 strain, a member of the low-genetic diversity Oregon-like Rhizobium sp. group.</title>
        <authorList>
            <person name="Wibberg D."/>
            <person name="Puehler A."/>
            <person name="Schlueter A."/>
        </authorList>
    </citation>
    <scope>NUCLEOTIDE SEQUENCE [LARGE SCALE GENOMIC DNA]</scope>
    <source>
        <strain evidence="1">LPU83</strain>
    </source>
</reference>